<dbReference type="AlphaFoldDB" id="U5D7C6"/>
<accession>U5D7C6</accession>
<sequence length="149" mass="17377">MILDLRLLLHLLRGTPSPATSESREDHVSSSKTILISSNRETTSDPRVESRIQEVGPTTIEPMHEEMGKRLMKDTSNMRRLPRVIWVMKTQVSLEKKSSSSVRNLRGLLRAWAMKARVLLWEESLMPMRCWSNMRQLFMRRQRSQAMKA</sequence>
<keyword evidence="3" id="KW-1185">Reference proteome</keyword>
<feature type="compositionally biased region" description="Polar residues" evidence="1">
    <location>
        <begin position="30"/>
        <end position="41"/>
    </location>
</feature>
<reference evidence="3" key="1">
    <citation type="journal article" date="2013" name="Science">
        <title>The Amborella genome and the evolution of flowering plants.</title>
        <authorList>
            <consortium name="Amborella Genome Project"/>
        </authorList>
    </citation>
    <scope>NUCLEOTIDE SEQUENCE [LARGE SCALE GENOMIC DNA]</scope>
</reference>
<dbReference type="HOGENOM" id="CLU_1752182_0_0_1"/>
<organism evidence="2 3">
    <name type="scientific">Amborella trichopoda</name>
    <dbReference type="NCBI Taxonomy" id="13333"/>
    <lineage>
        <taxon>Eukaryota</taxon>
        <taxon>Viridiplantae</taxon>
        <taxon>Streptophyta</taxon>
        <taxon>Embryophyta</taxon>
        <taxon>Tracheophyta</taxon>
        <taxon>Spermatophyta</taxon>
        <taxon>Magnoliopsida</taxon>
        <taxon>Amborellales</taxon>
        <taxon>Amborellaceae</taxon>
        <taxon>Amborella</taxon>
    </lineage>
</organism>
<proteinExistence type="predicted"/>
<evidence type="ECO:0000313" key="3">
    <source>
        <dbReference type="Proteomes" id="UP000017836"/>
    </source>
</evidence>
<evidence type="ECO:0000256" key="1">
    <source>
        <dbReference type="SAM" id="MobiDB-lite"/>
    </source>
</evidence>
<dbReference type="EMBL" id="KI392350">
    <property type="protein sequence ID" value="ERN17322.1"/>
    <property type="molecule type" value="Genomic_DNA"/>
</dbReference>
<feature type="compositionally biased region" description="Basic and acidic residues" evidence="1">
    <location>
        <begin position="42"/>
        <end position="52"/>
    </location>
</feature>
<evidence type="ECO:0000313" key="2">
    <source>
        <dbReference type="EMBL" id="ERN17322.1"/>
    </source>
</evidence>
<protein>
    <submittedName>
        <fullName evidence="2">Uncharacterized protein</fullName>
    </submittedName>
</protein>
<dbReference type="Proteomes" id="UP000017836">
    <property type="component" value="Unassembled WGS sequence"/>
</dbReference>
<dbReference type="Gramene" id="ERN17322">
    <property type="protein sequence ID" value="ERN17322"/>
    <property type="gene ID" value="AMTR_s00037p00095320"/>
</dbReference>
<feature type="region of interest" description="Disordered" evidence="1">
    <location>
        <begin position="15"/>
        <end position="59"/>
    </location>
</feature>
<gene>
    <name evidence="2" type="ORF">AMTR_s00037p00095320</name>
</gene>
<name>U5D7C6_AMBTC</name>